<keyword evidence="4 8" id="KW-0812">Transmembrane</keyword>
<dbReference type="InterPro" id="IPR023395">
    <property type="entry name" value="MCP_dom_sf"/>
</dbReference>
<evidence type="ECO:0000256" key="7">
    <source>
        <dbReference type="ARBA" id="ARBA00023136"/>
    </source>
</evidence>
<feature type="region of interest" description="Disordered" evidence="10">
    <location>
        <begin position="246"/>
        <end position="269"/>
    </location>
</feature>
<comment type="caution">
    <text evidence="11">The sequence shown here is derived from an EMBL/GenBank/DDBJ whole genome shotgun (WGS) entry which is preliminary data.</text>
</comment>
<dbReference type="PROSITE" id="PS50920">
    <property type="entry name" value="SOLCAR"/>
    <property type="match status" value="3"/>
</dbReference>
<protein>
    <submittedName>
        <fullName evidence="11">Uncharacterized protein</fullName>
    </submittedName>
</protein>
<dbReference type="AlphaFoldDB" id="A0A9D4TJQ1"/>
<evidence type="ECO:0000256" key="8">
    <source>
        <dbReference type="PROSITE-ProRule" id="PRU00282"/>
    </source>
</evidence>
<dbReference type="OrthoDB" id="276989at2759"/>
<keyword evidence="3 9" id="KW-0813">Transport</keyword>
<evidence type="ECO:0000256" key="4">
    <source>
        <dbReference type="ARBA" id="ARBA00022692"/>
    </source>
</evidence>
<dbReference type="Proteomes" id="UP001055712">
    <property type="component" value="Unassembled WGS sequence"/>
</dbReference>
<dbReference type="GO" id="GO:0015093">
    <property type="term" value="F:ferrous iron transmembrane transporter activity"/>
    <property type="evidence" value="ECO:0007669"/>
    <property type="project" value="TreeGrafter"/>
</dbReference>
<reference evidence="11" key="2">
    <citation type="submission" date="2020-11" db="EMBL/GenBank/DDBJ databases">
        <authorList>
            <person name="Cecchin M."/>
            <person name="Marcolungo L."/>
            <person name="Rossato M."/>
            <person name="Girolomoni L."/>
            <person name="Cosentino E."/>
            <person name="Cuine S."/>
            <person name="Li-Beisson Y."/>
            <person name="Delledonne M."/>
            <person name="Ballottari M."/>
        </authorList>
    </citation>
    <scope>NUCLEOTIDE SEQUENCE</scope>
    <source>
        <strain evidence="11">211/11P</strain>
        <tissue evidence="11">Whole cell</tissue>
    </source>
</reference>
<evidence type="ECO:0000256" key="2">
    <source>
        <dbReference type="ARBA" id="ARBA00006375"/>
    </source>
</evidence>
<name>A0A9D4TJQ1_CHLVU</name>
<sequence>MADPCTTAARSPLAGSIKSYDGLTFYGHMIAGAAAGIGEHVAMYPIDTIKTRMQALSHPGQQLHSSMATALRTMLRREGIGGLYRGVAAVALGAGPSHALYFASYEAAKQLFGGNQEGHHPLATAAAGATATIVNDGCMNPWDVVKQRMQVAHSPYRSLVHCVRETWQEEGLRAFYKSYWTTLVMNVPYTALNFTAYESMKKFLVGSTPARSAAAAAAAGDAASSGGGGERLPSGAGRLLTAASAQPASSVGGGAAVQQQEEQGEEEEGLRVQLLAGGVAGGLAAAATTPLDVVKTRLQLEGLSSATRYNTTSVRPVLQRIMREEGAAALWRGWQPRVLFHAPSAAICWGIYETAKKLLGSVA</sequence>
<keyword evidence="5" id="KW-1133">Transmembrane helix</keyword>
<organism evidence="11 12">
    <name type="scientific">Chlorella vulgaris</name>
    <name type="common">Green alga</name>
    <dbReference type="NCBI Taxonomy" id="3077"/>
    <lineage>
        <taxon>Eukaryota</taxon>
        <taxon>Viridiplantae</taxon>
        <taxon>Chlorophyta</taxon>
        <taxon>core chlorophytes</taxon>
        <taxon>Trebouxiophyceae</taxon>
        <taxon>Chlorellales</taxon>
        <taxon>Chlorellaceae</taxon>
        <taxon>Chlorella clade</taxon>
        <taxon>Chlorella</taxon>
    </lineage>
</organism>
<feature type="compositionally biased region" description="Low complexity" evidence="10">
    <location>
        <begin position="246"/>
        <end position="261"/>
    </location>
</feature>
<dbReference type="EMBL" id="SIDB01000010">
    <property type="protein sequence ID" value="KAI3427269.1"/>
    <property type="molecule type" value="Genomic_DNA"/>
</dbReference>
<evidence type="ECO:0000313" key="12">
    <source>
        <dbReference type="Proteomes" id="UP001055712"/>
    </source>
</evidence>
<keyword evidence="6" id="KW-0496">Mitochondrion</keyword>
<dbReference type="PANTHER" id="PTHR45758:SF4">
    <property type="entry name" value="MITOFERRIN-1"/>
    <property type="match status" value="1"/>
</dbReference>
<reference evidence="11" key="1">
    <citation type="journal article" date="2019" name="Plant J.">
        <title>Chlorella vulgaris genome assembly and annotation reveals the molecular basis for metabolic acclimation to high light conditions.</title>
        <authorList>
            <person name="Cecchin M."/>
            <person name="Marcolungo L."/>
            <person name="Rossato M."/>
            <person name="Girolomoni L."/>
            <person name="Cosentino E."/>
            <person name="Cuine S."/>
            <person name="Li-Beisson Y."/>
            <person name="Delledonne M."/>
            <person name="Ballottari M."/>
        </authorList>
    </citation>
    <scope>NUCLEOTIDE SEQUENCE</scope>
    <source>
        <strain evidence="11">211/11P</strain>
    </source>
</reference>
<evidence type="ECO:0000256" key="5">
    <source>
        <dbReference type="ARBA" id="ARBA00022989"/>
    </source>
</evidence>
<evidence type="ECO:0000256" key="10">
    <source>
        <dbReference type="SAM" id="MobiDB-lite"/>
    </source>
</evidence>
<evidence type="ECO:0000313" key="11">
    <source>
        <dbReference type="EMBL" id="KAI3427269.1"/>
    </source>
</evidence>
<feature type="repeat" description="Solcar" evidence="8">
    <location>
        <begin position="23"/>
        <end position="111"/>
    </location>
</feature>
<feature type="repeat" description="Solcar" evidence="8">
    <location>
        <begin position="268"/>
        <end position="358"/>
    </location>
</feature>
<feature type="repeat" description="Solcar" evidence="8">
    <location>
        <begin position="119"/>
        <end position="203"/>
    </location>
</feature>
<evidence type="ECO:0000256" key="9">
    <source>
        <dbReference type="RuleBase" id="RU000488"/>
    </source>
</evidence>
<evidence type="ECO:0000256" key="6">
    <source>
        <dbReference type="ARBA" id="ARBA00023128"/>
    </source>
</evidence>
<accession>A0A9D4TJQ1</accession>
<dbReference type="Pfam" id="PF00153">
    <property type="entry name" value="Mito_carr"/>
    <property type="match status" value="3"/>
</dbReference>
<proteinExistence type="inferred from homology"/>
<gene>
    <name evidence="11" type="ORF">D9Q98_007201</name>
</gene>
<comment type="similarity">
    <text evidence="2 9">Belongs to the mitochondrial carrier (TC 2.A.29) family.</text>
</comment>
<keyword evidence="12" id="KW-1185">Reference proteome</keyword>
<dbReference type="GO" id="GO:0048250">
    <property type="term" value="P:iron import into the mitochondrion"/>
    <property type="evidence" value="ECO:0007669"/>
    <property type="project" value="TreeGrafter"/>
</dbReference>
<keyword evidence="7 8" id="KW-0472">Membrane</keyword>
<dbReference type="InterPro" id="IPR018108">
    <property type="entry name" value="MCP_transmembrane"/>
</dbReference>
<dbReference type="PANTHER" id="PTHR45758">
    <property type="entry name" value="MITOFERRIN-1-RELATED"/>
    <property type="match status" value="1"/>
</dbReference>
<dbReference type="SUPFAM" id="SSF103506">
    <property type="entry name" value="Mitochondrial carrier"/>
    <property type="match status" value="1"/>
</dbReference>
<evidence type="ECO:0000256" key="3">
    <source>
        <dbReference type="ARBA" id="ARBA00022448"/>
    </source>
</evidence>
<comment type="subcellular location">
    <subcellularLocation>
        <location evidence="1">Mitochondrion membrane</location>
        <topology evidence="1">Multi-pass membrane protein</topology>
    </subcellularLocation>
</comment>
<dbReference type="GO" id="GO:0031966">
    <property type="term" value="C:mitochondrial membrane"/>
    <property type="evidence" value="ECO:0007669"/>
    <property type="project" value="UniProtKB-SubCell"/>
</dbReference>
<dbReference type="Gene3D" id="1.50.40.10">
    <property type="entry name" value="Mitochondrial carrier domain"/>
    <property type="match status" value="2"/>
</dbReference>
<evidence type="ECO:0000256" key="1">
    <source>
        <dbReference type="ARBA" id="ARBA00004225"/>
    </source>
</evidence>